<keyword evidence="6 13" id="KW-1133">Transmembrane helix</keyword>
<keyword evidence="8 13" id="KW-0756">Sterol biosynthesis</keyword>
<feature type="region of interest" description="Disordered" evidence="14">
    <location>
        <begin position="836"/>
        <end position="864"/>
    </location>
</feature>
<feature type="compositionally biased region" description="Acidic residues" evidence="14">
    <location>
        <begin position="778"/>
        <end position="791"/>
    </location>
</feature>
<feature type="transmembrane region" description="Helical" evidence="13">
    <location>
        <begin position="74"/>
        <end position="94"/>
    </location>
</feature>
<organism evidence="15 16">
    <name type="scientific">Aspergillus kawachii</name>
    <name type="common">White koji mold</name>
    <name type="synonym">Aspergillus awamori var. kawachi</name>
    <dbReference type="NCBI Taxonomy" id="1069201"/>
    <lineage>
        <taxon>Eukaryota</taxon>
        <taxon>Fungi</taxon>
        <taxon>Dikarya</taxon>
        <taxon>Ascomycota</taxon>
        <taxon>Pezizomycotina</taxon>
        <taxon>Eurotiomycetes</taxon>
        <taxon>Eurotiomycetidae</taxon>
        <taxon>Eurotiales</taxon>
        <taxon>Aspergillaceae</taxon>
        <taxon>Aspergillus</taxon>
        <taxon>Aspergillus subgen. Circumdati</taxon>
    </lineage>
</organism>
<feature type="compositionally biased region" description="Polar residues" evidence="14">
    <location>
        <begin position="1252"/>
        <end position="1269"/>
    </location>
</feature>
<feature type="transmembrane region" description="Helical" evidence="13">
    <location>
        <begin position="431"/>
        <end position="449"/>
    </location>
</feature>
<keyword evidence="5 13" id="KW-0752">Steroid biosynthesis</keyword>
<feature type="transmembrane region" description="Helical" evidence="13">
    <location>
        <begin position="148"/>
        <end position="169"/>
    </location>
</feature>
<feature type="compositionally biased region" description="Low complexity" evidence="14">
    <location>
        <begin position="1179"/>
        <end position="1189"/>
    </location>
</feature>
<dbReference type="PROSITE" id="PS01017">
    <property type="entry name" value="STEROL_REDUCT_1"/>
    <property type="match status" value="1"/>
</dbReference>
<keyword evidence="3 13" id="KW-0444">Lipid biosynthesis</keyword>
<keyword evidence="7 13" id="KW-0560">Oxidoreductase</keyword>
<dbReference type="PROSITE" id="PS01018">
    <property type="entry name" value="STEROL_REDUCT_2"/>
    <property type="match status" value="1"/>
</dbReference>
<keyword evidence="9 13" id="KW-0443">Lipid metabolism</keyword>
<feature type="region of interest" description="Disordered" evidence="14">
    <location>
        <begin position="474"/>
        <end position="498"/>
    </location>
</feature>
<evidence type="ECO:0000256" key="4">
    <source>
        <dbReference type="ARBA" id="ARBA00022692"/>
    </source>
</evidence>
<comment type="caution">
    <text evidence="15">The sequence shown here is derived from an EMBL/GenBank/DDBJ whole genome shotgun (WGS) entry which is preliminary data.</text>
</comment>
<keyword evidence="11 13" id="KW-1207">Sterol metabolism</keyword>
<feature type="transmembrane region" description="Helical" evidence="13">
    <location>
        <begin position="247"/>
        <end position="266"/>
    </location>
</feature>
<evidence type="ECO:0000313" key="15">
    <source>
        <dbReference type="EMBL" id="GAT27132.1"/>
    </source>
</evidence>
<feature type="region of interest" description="Disordered" evidence="14">
    <location>
        <begin position="751"/>
        <end position="803"/>
    </location>
</feature>
<feature type="compositionally biased region" description="Acidic residues" evidence="14">
    <location>
        <begin position="1121"/>
        <end position="1132"/>
    </location>
</feature>
<evidence type="ECO:0000256" key="6">
    <source>
        <dbReference type="ARBA" id="ARBA00022989"/>
    </source>
</evidence>
<feature type="region of interest" description="Disordered" evidence="14">
    <location>
        <begin position="1079"/>
        <end position="1289"/>
    </location>
</feature>
<feature type="compositionally biased region" description="Polar residues" evidence="14">
    <location>
        <begin position="981"/>
        <end position="993"/>
    </location>
</feature>
<reference evidence="16" key="2">
    <citation type="submission" date="2016-02" db="EMBL/GenBank/DDBJ databases">
        <title>Genome sequencing of Aspergillus luchuensis NBRC 4314.</title>
        <authorList>
            <person name="Yamada O."/>
        </authorList>
    </citation>
    <scope>NUCLEOTIDE SEQUENCE [LARGE SCALE GENOMIC DNA]</scope>
    <source>
        <strain evidence="16">RIB 2604</strain>
    </source>
</reference>
<evidence type="ECO:0000256" key="10">
    <source>
        <dbReference type="ARBA" id="ARBA00023136"/>
    </source>
</evidence>
<sequence length="1289" mass="142844">MASSTVVEYEFGGPLGATAITIGLPLLLTFFAFGCNDVSGCPVPSLLSPRTFTWEKWAAETGWPEGGIWALFDWKVTVAVLAYYVFVLLLWRLLPAQKVHGTKLVHHGRPLEYRMNAFSTSVAVFAACAIGTYLQGAEFPVWTYIVDHYVQILTANVLISFALATYLYISSFSVGTNYPNKDLRELAAGGRTGNIIYDFYIGRELNPRVTLPLFGEIDIKTWCEMYPGLTGWILLDLAFVAKQYRNFGYVSDSILLITFFQGFYVLNSHYNELGLLTMMDITTDGMGFMLSFGDLVWVPFLYSTQCRYLSVYPLQLGWLNIAAVSAVFALGLYIFRAANDQKHMFRTHPNDPSVAGLSYIQTKRGTRLLTAGWWGMSRHINYFGDWLQALPFSLPTGMAGYLIYPAGSIVAASQSFQMIDGRKVVQGKAQGWGIIFTYFYVLYFAILLMHRERRDDAMCAAKYGEDWEKYRRASADSGDEGNPPYNSDGWQGNGNKRRPDQQQQIHFTLLHHPARVGIFPCYSVSLFGIILLSQRSPVNYLVIIYKFTIYRLQVPPSRSRLTSAPKHTFRRGFTMKMADFVCPSDTFQACPPHLRTTFSQEDRFRFTPVKATRAAPRPWERKPSTAFRARGKSRKVWKRFRTSFNSMKALQQLIAAERHTVDDDLHLEINTSRNPGLRRGVKRRCFALEADALEDSVRGRSFLETQWESEVNGRRREFILLVLQDIIQSDGLTTPGKLPLIYSDFVDIPDEPVENDSLQPEESCDDVKDDQEVPTSTLEEELAENPADMDESPSLIPETPTKLASDAAYSRSLHGLSPLVVGGMVFGTPDLRTREDVEQPTVHLSDAIEDEPTTPQDDGHDEDTVSTMIGEEHTDGEPTVPVDVETLDEPAAATVAAPVQELTSAQESTLVRSALRSSLDGEDTELLNNFLSKAKAKREAKAAMVAQEQEQETEKTEPEPEVPVIVASPTPARRALEDLDTNSPSPQKPQLSPTKEKDEASPQPSSPRRSTRPRTVRSSNLLTTITAAAAVRNTLSLRRAKGTEFVFLQRTEAQELALTTRRNTRLNKGNAQAPKFVLQGLTRKSPASGKKADTAPCTDSETTGDVSERPHKTAKKHVSWNDEELVQFDDGSEAAKGDEHDVASRGSKGKSPEKRKAASSRTTRSQVAQKSGGEDRADAAATAPATATPRTRRVRRLGPGAPKADSTAATAVSNVSLSSLSSPSSDNSASTAEQRKKLTPKSPRRVPATPSKPASDSIKTSLRSSSAKTNLLKINAGSTPVPRKMRPRA</sequence>
<evidence type="ECO:0000256" key="5">
    <source>
        <dbReference type="ARBA" id="ARBA00022955"/>
    </source>
</evidence>
<dbReference type="Pfam" id="PF01222">
    <property type="entry name" value="ERG4_ERG24"/>
    <property type="match status" value="1"/>
</dbReference>
<dbReference type="PANTHER" id="PTHR21257:SF52">
    <property type="entry name" value="DELTA(14)-STEROL REDUCTASE TM7SF2"/>
    <property type="match status" value="1"/>
</dbReference>
<feature type="transmembrane region" description="Helical" evidence="13">
    <location>
        <begin position="316"/>
        <end position="335"/>
    </location>
</feature>
<feature type="compositionally biased region" description="Polar residues" evidence="14">
    <location>
        <begin position="1159"/>
        <end position="1169"/>
    </location>
</feature>
<comment type="similarity">
    <text evidence="2 13">Belongs to the ERG4/ERG24 family.</text>
</comment>
<keyword evidence="12 13" id="KW-0753">Steroid metabolism</keyword>
<dbReference type="Proteomes" id="UP000075230">
    <property type="component" value="Unassembled WGS sequence"/>
</dbReference>
<comment type="subcellular location">
    <subcellularLocation>
        <location evidence="1">Membrane</location>
        <topology evidence="1">Multi-pass membrane protein</topology>
    </subcellularLocation>
</comment>
<gene>
    <name evidence="15" type="ORF">RIB2604_02108150</name>
</gene>
<feature type="compositionally biased region" description="Low complexity" evidence="14">
    <location>
        <begin position="1204"/>
        <end position="1232"/>
    </location>
</feature>
<dbReference type="Gene3D" id="1.20.120.1630">
    <property type="match status" value="1"/>
</dbReference>
<dbReference type="InterPro" id="IPR018083">
    <property type="entry name" value="Sterol_reductase_CS"/>
</dbReference>
<evidence type="ECO:0000256" key="9">
    <source>
        <dbReference type="ARBA" id="ARBA00023098"/>
    </source>
</evidence>
<evidence type="ECO:0000256" key="1">
    <source>
        <dbReference type="ARBA" id="ARBA00004141"/>
    </source>
</evidence>
<evidence type="ECO:0000256" key="11">
    <source>
        <dbReference type="ARBA" id="ARBA00023166"/>
    </source>
</evidence>
<evidence type="ECO:0000256" key="2">
    <source>
        <dbReference type="ARBA" id="ARBA00005402"/>
    </source>
</evidence>
<feature type="compositionally biased region" description="Basic and acidic residues" evidence="14">
    <location>
        <begin position="1133"/>
        <end position="1143"/>
    </location>
</feature>
<evidence type="ECO:0000313" key="16">
    <source>
        <dbReference type="Proteomes" id="UP000075230"/>
    </source>
</evidence>
<proteinExistence type="inferred from homology"/>
<dbReference type="GO" id="GO:0050613">
    <property type="term" value="F:Delta14-sterol reductase activity"/>
    <property type="evidence" value="ECO:0007669"/>
    <property type="project" value="TreeGrafter"/>
</dbReference>
<evidence type="ECO:0000256" key="12">
    <source>
        <dbReference type="ARBA" id="ARBA00023221"/>
    </source>
</evidence>
<evidence type="ECO:0000256" key="7">
    <source>
        <dbReference type="ARBA" id="ARBA00023002"/>
    </source>
</evidence>
<dbReference type="GO" id="GO:0006696">
    <property type="term" value="P:ergosterol biosynthetic process"/>
    <property type="evidence" value="ECO:0007669"/>
    <property type="project" value="TreeGrafter"/>
</dbReference>
<accession>A0A146FPH2</accession>
<reference evidence="15 16" key="1">
    <citation type="journal article" date="2016" name="DNA Res.">
        <title>Genome sequence of Aspergillus luchuensis NBRC 4314.</title>
        <authorList>
            <person name="Yamada O."/>
            <person name="Machida M."/>
            <person name="Hosoyama A."/>
            <person name="Goto M."/>
            <person name="Takahashi T."/>
            <person name="Futagami T."/>
            <person name="Yamagata Y."/>
            <person name="Takeuchi M."/>
            <person name="Kobayashi T."/>
            <person name="Koike H."/>
            <person name="Abe K."/>
            <person name="Asai K."/>
            <person name="Arita M."/>
            <person name="Fujita N."/>
            <person name="Fukuda K."/>
            <person name="Higa K."/>
            <person name="Horikawa H."/>
            <person name="Ishikawa T."/>
            <person name="Jinno K."/>
            <person name="Kato Y."/>
            <person name="Kirimura K."/>
            <person name="Mizutani O."/>
            <person name="Nakasone K."/>
            <person name="Sano M."/>
            <person name="Shiraishi Y."/>
            <person name="Tsukahara M."/>
            <person name="Gomi K."/>
        </authorList>
    </citation>
    <scope>NUCLEOTIDE SEQUENCE [LARGE SCALE GENOMIC DNA]</scope>
    <source>
        <strain evidence="15 16">RIB 2604</strain>
    </source>
</reference>
<evidence type="ECO:0000256" key="3">
    <source>
        <dbReference type="ARBA" id="ARBA00022516"/>
    </source>
</evidence>
<dbReference type="VEuPathDB" id="FungiDB:ASPFODRAFT_55985"/>
<evidence type="ECO:0000256" key="8">
    <source>
        <dbReference type="ARBA" id="ARBA00023011"/>
    </source>
</evidence>
<feature type="transmembrane region" description="Helical" evidence="13">
    <location>
        <begin position="115"/>
        <end position="136"/>
    </location>
</feature>
<feature type="transmembrane region" description="Helical" evidence="13">
    <location>
        <begin position="12"/>
        <end position="33"/>
    </location>
</feature>
<dbReference type="GO" id="GO:0005789">
    <property type="term" value="C:endoplasmic reticulum membrane"/>
    <property type="evidence" value="ECO:0007669"/>
    <property type="project" value="TreeGrafter"/>
</dbReference>
<protein>
    <recommendedName>
        <fullName evidence="13">Delta(14)-sterol reductase</fullName>
    </recommendedName>
    <alternativeName>
        <fullName evidence="13">C-14 sterol reductase</fullName>
    </alternativeName>
    <alternativeName>
        <fullName evidence="13">Sterol C14-reductase</fullName>
    </alternativeName>
</protein>
<keyword evidence="4 13" id="KW-0812">Transmembrane</keyword>
<name>A0A146FPH2_ASPKA</name>
<evidence type="ECO:0000256" key="13">
    <source>
        <dbReference type="RuleBase" id="RU369120"/>
    </source>
</evidence>
<feature type="compositionally biased region" description="Polar residues" evidence="14">
    <location>
        <begin position="484"/>
        <end position="494"/>
    </location>
</feature>
<dbReference type="PANTHER" id="PTHR21257">
    <property type="entry name" value="DELTA(14)-STEROL REDUCTASE"/>
    <property type="match status" value="1"/>
</dbReference>
<evidence type="ECO:0000256" key="14">
    <source>
        <dbReference type="SAM" id="MobiDB-lite"/>
    </source>
</evidence>
<keyword evidence="10 13" id="KW-0472">Membrane</keyword>
<feature type="region of interest" description="Disordered" evidence="14">
    <location>
        <begin position="935"/>
        <end position="1021"/>
    </location>
</feature>
<dbReference type="EMBL" id="BCWF01000021">
    <property type="protein sequence ID" value="GAT27132.1"/>
    <property type="molecule type" value="Genomic_DNA"/>
</dbReference>
<feature type="transmembrane region" description="Helical" evidence="13">
    <location>
        <begin position="286"/>
        <end position="304"/>
    </location>
</feature>
<dbReference type="InterPro" id="IPR001171">
    <property type="entry name" value="ERG24_DHCR-like"/>
</dbReference>